<evidence type="ECO:0000313" key="2">
    <source>
        <dbReference type="Proteomes" id="UP001189143"/>
    </source>
</evidence>
<name>A0AAD2DF16_9CLOT</name>
<evidence type="ECO:0000313" key="1">
    <source>
        <dbReference type="EMBL" id="CAI3579853.1"/>
    </source>
</evidence>
<dbReference type="AlphaFoldDB" id="A0AAD2DF16"/>
<dbReference type="Proteomes" id="UP001189143">
    <property type="component" value="Unassembled WGS sequence"/>
</dbReference>
<comment type="caution">
    <text evidence="1">The sequence shown here is derived from an EMBL/GenBank/DDBJ whole genome shotgun (WGS) entry which is preliminary data.</text>
</comment>
<proteinExistence type="predicted"/>
<reference evidence="1" key="1">
    <citation type="submission" date="2022-10" db="EMBL/GenBank/DDBJ databases">
        <authorList>
            <person name="Aires J."/>
            <person name="Mesa V."/>
        </authorList>
    </citation>
    <scope>NUCLEOTIDE SEQUENCE</scope>
    <source>
        <strain evidence="1">Clostridium neonatale JD116</strain>
    </source>
</reference>
<gene>
    <name evidence="1" type="ORF">CNEO2_250057</name>
</gene>
<dbReference type="EMBL" id="CAMTCP010000177">
    <property type="protein sequence ID" value="CAI3579853.1"/>
    <property type="molecule type" value="Genomic_DNA"/>
</dbReference>
<protein>
    <submittedName>
        <fullName evidence="1">Uncharacterized protein</fullName>
    </submittedName>
</protein>
<sequence>MLVFFCTLFYRKHIYKINHRFPIDILGKGMYTPKYTINKQKWGESKK</sequence>
<organism evidence="1 2">
    <name type="scientific">Clostridium neonatale</name>
    <dbReference type="NCBI Taxonomy" id="137838"/>
    <lineage>
        <taxon>Bacteria</taxon>
        <taxon>Bacillati</taxon>
        <taxon>Bacillota</taxon>
        <taxon>Clostridia</taxon>
        <taxon>Eubacteriales</taxon>
        <taxon>Clostridiaceae</taxon>
        <taxon>Clostridium</taxon>
    </lineage>
</organism>
<accession>A0AAD2DF16</accession>